<keyword evidence="1 3" id="KW-0479">Metal-binding</keyword>
<dbReference type="EMBL" id="SRKY01000003">
    <property type="protein sequence ID" value="THH36147.1"/>
    <property type="molecule type" value="Genomic_DNA"/>
</dbReference>
<feature type="region of interest" description="Disordered" evidence="4">
    <location>
        <begin position="36"/>
        <end position="57"/>
    </location>
</feature>
<evidence type="ECO:0000313" key="5">
    <source>
        <dbReference type="EMBL" id="THH36147.1"/>
    </source>
</evidence>
<dbReference type="Gene3D" id="3.30.50.10">
    <property type="entry name" value="Erythroid Transcription Factor GATA-1, subunit A"/>
    <property type="match status" value="1"/>
</dbReference>
<evidence type="ECO:0000256" key="1">
    <source>
        <dbReference type="ARBA" id="ARBA00022723"/>
    </source>
</evidence>
<dbReference type="Pfam" id="PF03884">
    <property type="entry name" value="YacG"/>
    <property type="match status" value="1"/>
</dbReference>
<feature type="binding site" evidence="3">
    <location>
        <position position="22"/>
    </location>
    <ligand>
        <name>Zn(2+)</name>
        <dbReference type="ChEBI" id="CHEBI:29105"/>
    </ligand>
</feature>
<feature type="binding site" evidence="3">
    <location>
        <position position="3"/>
    </location>
    <ligand>
        <name>Zn(2+)</name>
        <dbReference type="ChEBI" id="CHEBI:29105"/>
    </ligand>
</feature>
<dbReference type="InterPro" id="IPR005584">
    <property type="entry name" value="DNA_gyrase_inhibitor_YacG"/>
</dbReference>
<feature type="binding site" evidence="3">
    <location>
        <position position="6"/>
    </location>
    <ligand>
        <name>Zn(2+)</name>
        <dbReference type="ChEBI" id="CHEBI:29105"/>
    </ligand>
</feature>
<comment type="cofactor">
    <cofactor evidence="3">
        <name>Zn(2+)</name>
        <dbReference type="ChEBI" id="CHEBI:29105"/>
    </cofactor>
    <text evidence="3">Binds 1 zinc ion.</text>
</comment>
<feature type="compositionally biased region" description="Acidic residues" evidence="4">
    <location>
        <begin position="40"/>
        <end position="57"/>
    </location>
</feature>
<evidence type="ECO:0000313" key="6">
    <source>
        <dbReference type="Proteomes" id="UP000306602"/>
    </source>
</evidence>
<dbReference type="RefSeq" id="WP_136463617.1">
    <property type="nucleotide sequence ID" value="NZ_SRKY01000003.1"/>
</dbReference>
<keyword evidence="6" id="KW-1185">Reference proteome</keyword>
<accession>A0A4S4NCE1</accession>
<dbReference type="PANTHER" id="PTHR36150">
    <property type="entry name" value="DNA GYRASE INHIBITOR YACG"/>
    <property type="match status" value="1"/>
</dbReference>
<dbReference type="PANTHER" id="PTHR36150:SF1">
    <property type="entry name" value="DNA GYRASE INHIBITOR YACG"/>
    <property type="match status" value="1"/>
</dbReference>
<dbReference type="SUPFAM" id="SSF57716">
    <property type="entry name" value="Glucocorticoid receptor-like (DNA-binding domain)"/>
    <property type="match status" value="1"/>
</dbReference>
<dbReference type="OrthoDB" id="9809663at2"/>
<organism evidence="5 6">
    <name type="scientific">Aliishimia ponticola</name>
    <dbReference type="NCBI Taxonomy" id="2499833"/>
    <lineage>
        <taxon>Bacteria</taxon>
        <taxon>Pseudomonadati</taxon>
        <taxon>Pseudomonadota</taxon>
        <taxon>Alphaproteobacteria</taxon>
        <taxon>Rhodobacterales</taxon>
        <taxon>Paracoccaceae</taxon>
        <taxon>Aliishimia</taxon>
    </lineage>
</organism>
<dbReference type="GO" id="GO:0008657">
    <property type="term" value="F:DNA topoisomerase type II (double strand cut, ATP-hydrolyzing) inhibitor activity"/>
    <property type="evidence" value="ECO:0007669"/>
    <property type="project" value="UniProtKB-UniRule"/>
</dbReference>
<dbReference type="InterPro" id="IPR013088">
    <property type="entry name" value="Znf_NHR/GATA"/>
</dbReference>
<dbReference type="GO" id="GO:0008270">
    <property type="term" value="F:zinc ion binding"/>
    <property type="evidence" value="ECO:0007669"/>
    <property type="project" value="UniProtKB-UniRule"/>
</dbReference>
<dbReference type="GO" id="GO:0006355">
    <property type="term" value="P:regulation of DNA-templated transcription"/>
    <property type="evidence" value="ECO:0007669"/>
    <property type="project" value="InterPro"/>
</dbReference>
<protein>
    <recommendedName>
        <fullName evidence="3">DNA gyrase inhibitor YacG</fullName>
    </recommendedName>
</protein>
<comment type="function">
    <text evidence="3">Inhibits all the catalytic activities of DNA gyrase by preventing its interaction with DNA. Acts by binding directly to the C-terminal domain of GyrB, which probably disrupts DNA binding by the gyrase.</text>
</comment>
<evidence type="ECO:0000256" key="4">
    <source>
        <dbReference type="SAM" id="MobiDB-lite"/>
    </source>
</evidence>
<dbReference type="HAMAP" id="MF_00649">
    <property type="entry name" value="DNA_gyrase_inhibitor_YacG"/>
    <property type="match status" value="1"/>
</dbReference>
<dbReference type="AlphaFoldDB" id="A0A4S4NCE1"/>
<comment type="caution">
    <text evidence="5">The sequence shown here is derived from an EMBL/GenBank/DDBJ whole genome shotgun (WGS) entry which is preliminary data.</text>
</comment>
<feature type="binding site" evidence="3">
    <location>
        <position position="18"/>
    </location>
    <ligand>
        <name>Zn(2+)</name>
        <dbReference type="ChEBI" id="CHEBI:29105"/>
    </ligand>
</feature>
<name>A0A4S4NCE1_9RHOB</name>
<gene>
    <name evidence="3 5" type="primary">yacG</name>
    <name evidence="5" type="ORF">E4Z66_13935</name>
</gene>
<dbReference type="Proteomes" id="UP000306602">
    <property type="component" value="Unassembled WGS sequence"/>
</dbReference>
<comment type="subunit">
    <text evidence="3">Interacts with GyrB.</text>
</comment>
<sequence length="57" mass="6702">MPCPICEKDSDQTYRPFCSKRCADLDLGRWMTGSYRVETEEPPEDQVAPEDPQEWKH</sequence>
<proteinExistence type="inferred from homology"/>
<keyword evidence="2 3" id="KW-0862">Zinc</keyword>
<evidence type="ECO:0000256" key="3">
    <source>
        <dbReference type="HAMAP-Rule" id="MF_00649"/>
    </source>
</evidence>
<reference evidence="5 6" key="1">
    <citation type="submission" date="2019-04" db="EMBL/GenBank/DDBJ databases">
        <title>Shimia ponticola sp. nov., isolated from seawater.</title>
        <authorList>
            <person name="Kim Y.-O."/>
            <person name="Yoon J.-H."/>
        </authorList>
    </citation>
    <scope>NUCLEOTIDE SEQUENCE [LARGE SCALE GENOMIC DNA]</scope>
    <source>
        <strain evidence="5 6">MYP11</strain>
    </source>
</reference>
<comment type="similarity">
    <text evidence="3">Belongs to the DNA gyrase inhibitor YacG family.</text>
</comment>
<evidence type="ECO:0000256" key="2">
    <source>
        <dbReference type="ARBA" id="ARBA00022833"/>
    </source>
</evidence>